<comment type="caution">
    <text evidence="9">The sequence shown here is derived from an EMBL/GenBank/DDBJ whole genome shotgun (WGS) entry which is preliminary data.</text>
</comment>
<accession>A0AAV5FQV8</accession>
<evidence type="ECO:0000256" key="3">
    <source>
        <dbReference type="ARBA" id="ARBA00013029"/>
    </source>
</evidence>
<gene>
    <name evidence="9" type="primary">gb25764</name>
    <name evidence="9" type="ORF">PR202_gb25764</name>
</gene>
<evidence type="ECO:0000256" key="6">
    <source>
        <dbReference type="ARBA" id="ARBA00023002"/>
    </source>
</evidence>
<comment type="catalytic activity">
    <reaction evidence="7">
        <text>a quinone + sn-glycerol 3-phosphate = dihydroxyacetone phosphate + a quinol</text>
        <dbReference type="Rhea" id="RHEA:18977"/>
        <dbReference type="ChEBI" id="CHEBI:24646"/>
        <dbReference type="ChEBI" id="CHEBI:57597"/>
        <dbReference type="ChEBI" id="CHEBI:57642"/>
        <dbReference type="ChEBI" id="CHEBI:132124"/>
        <dbReference type="EC" id="1.1.5.3"/>
    </reaction>
</comment>
<dbReference type="EMBL" id="BQKI01000091">
    <property type="protein sequence ID" value="GJN36865.1"/>
    <property type="molecule type" value="Genomic_DNA"/>
</dbReference>
<reference evidence="9" key="2">
    <citation type="submission" date="2021-12" db="EMBL/GenBank/DDBJ databases">
        <title>Resequencing data analysis of finger millet.</title>
        <authorList>
            <person name="Hatakeyama M."/>
            <person name="Aluri S."/>
            <person name="Balachadran M.T."/>
            <person name="Sivarajan S.R."/>
            <person name="Poveda L."/>
            <person name="Shimizu-Inatsugi R."/>
            <person name="Schlapbach R."/>
            <person name="Sreeman S.M."/>
            <person name="Shimizu K.K."/>
        </authorList>
    </citation>
    <scope>NUCLEOTIDE SEQUENCE</scope>
</reference>
<keyword evidence="5" id="KW-0274">FAD</keyword>
<dbReference type="GO" id="GO:0005739">
    <property type="term" value="C:mitochondrion"/>
    <property type="evidence" value="ECO:0007669"/>
    <property type="project" value="TreeGrafter"/>
</dbReference>
<evidence type="ECO:0000256" key="4">
    <source>
        <dbReference type="ARBA" id="ARBA00022630"/>
    </source>
</evidence>
<keyword evidence="4 7" id="KW-0285">Flavoprotein</keyword>
<dbReference type="InterPro" id="IPR036188">
    <property type="entry name" value="FAD/NAD-bd_sf"/>
</dbReference>
<evidence type="ECO:0000313" key="10">
    <source>
        <dbReference type="Proteomes" id="UP001054889"/>
    </source>
</evidence>
<keyword evidence="6 7" id="KW-0560">Oxidoreductase</keyword>
<dbReference type="PROSITE" id="PS00977">
    <property type="entry name" value="FAD_G3PDH_1"/>
    <property type="match status" value="1"/>
</dbReference>
<dbReference type="Proteomes" id="UP001054889">
    <property type="component" value="Unassembled WGS sequence"/>
</dbReference>
<dbReference type="PANTHER" id="PTHR11985">
    <property type="entry name" value="GLYCEROL-3-PHOSPHATE DEHYDROGENASE"/>
    <property type="match status" value="1"/>
</dbReference>
<organism evidence="9 10">
    <name type="scientific">Eleusine coracana subsp. coracana</name>
    <dbReference type="NCBI Taxonomy" id="191504"/>
    <lineage>
        <taxon>Eukaryota</taxon>
        <taxon>Viridiplantae</taxon>
        <taxon>Streptophyta</taxon>
        <taxon>Embryophyta</taxon>
        <taxon>Tracheophyta</taxon>
        <taxon>Spermatophyta</taxon>
        <taxon>Magnoliopsida</taxon>
        <taxon>Liliopsida</taxon>
        <taxon>Poales</taxon>
        <taxon>Poaceae</taxon>
        <taxon>PACMAD clade</taxon>
        <taxon>Chloridoideae</taxon>
        <taxon>Cynodonteae</taxon>
        <taxon>Eleusininae</taxon>
        <taxon>Eleusine</taxon>
    </lineage>
</organism>
<evidence type="ECO:0000256" key="5">
    <source>
        <dbReference type="ARBA" id="ARBA00022827"/>
    </source>
</evidence>
<feature type="domain" description="FAD dependent oxidoreductase" evidence="8">
    <location>
        <begin position="73"/>
        <end position="122"/>
    </location>
</feature>
<comment type="cofactor">
    <cofactor evidence="1 7">
        <name>FAD</name>
        <dbReference type="ChEBI" id="CHEBI:57692"/>
    </cofactor>
</comment>
<dbReference type="GO" id="GO:0004368">
    <property type="term" value="F:glycerol-3-phosphate dehydrogenase (quinone) activity"/>
    <property type="evidence" value="ECO:0007669"/>
    <property type="project" value="UniProtKB-EC"/>
</dbReference>
<reference evidence="9" key="1">
    <citation type="journal article" date="2018" name="DNA Res.">
        <title>Multiple hybrid de novo genome assembly of finger millet, an orphan allotetraploid crop.</title>
        <authorList>
            <person name="Hatakeyama M."/>
            <person name="Aluri S."/>
            <person name="Balachadran M.T."/>
            <person name="Sivarajan S.R."/>
            <person name="Patrignani A."/>
            <person name="Gruter S."/>
            <person name="Poveda L."/>
            <person name="Shimizu-Inatsugi R."/>
            <person name="Baeten J."/>
            <person name="Francoijs K.J."/>
            <person name="Nataraja K.N."/>
            <person name="Reddy Y.A.N."/>
            <person name="Phadnis S."/>
            <person name="Ravikumar R.L."/>
            <person name="Schlapbach R."/>
            <person name="Sreeman S.M."/>
            <person name="Shimizu K.K."/>
        </authorList>
    </citation>
    <scope>NUCLEOTIDE SEQUENCE</scope>
</reference>
<evidence type="ECO:0000256" key="1">
    <source>
        <dbReference type="ARBA" id="ARBA00001974"/>
    </source>
</evidence>
<dbReference type="InterPro" id="IPR006076">
    <property type="entry name" value="FAD-dep_OxRdtase"/>
</dbReference>
<comment type="similarity">
    <text evidence="2 7">Belongs to the FAD-dependent glycerol-3-phosphate dehydrogenase family.</text>
</comment>
<evidence type="ECO:0000313" key="9">
    <source>
        <dbReference type="EMBL" id="GJN36865.1"/>
    </source>
</evidence>
<evidence type="ECO:0000256" key="7">
    <source>
        <dbReference type="RuleBase" id="RU361217"/>
    </source>
</evidence>
<dbReference type="SUPFAM" id="SSF51905">
    <property type="entry name" value="FAD/NAD(P)-binding domain"/>
    <property type="match status" value="1"/>
</dbReference>
<proteinExistence type="inferred from homology"/>
<dbReference type="Pfam" id="PF01266">
    <property type="entry name" value="DAO"/>
    <property type="match status" value="1"/>
</dbReference>
<dbReference type="PANTHER" id="PTHR11985:SF15">
    <property type="entry name" value="GLYCEROL-3-PHOSPHATE DEHYDROGENASE, MITOCHONDRIAL"/>
    <property type="match status" value="1"/>
</dbReference>
<dbReference type="AlphaFoldDB" id="A0AAV5FQV8"/>
<dbReference type="GO" id="GO:0006072">
    <property type="term" value="P:glycerol-3-phosphate metabolic process"/>
    <property type="evidence" value="ECO:0007669"/>
    <property type="project" value="UniProtKB-UniRule"/>
</dbReference>
<sequence>MASWRLRRAGAAALAASVVAGTATVWPSVSASDPSASALEAARQRVAKPGAAPPPRAVQRAALAGSTPAEPLDVLVVGGGATGCGVALDAATRGLRVGLVEREDFSSGTSSRSTKLIHGGEWPSRNPTACQNPPFYCKYIYLSFPVVFRNFCTNE</sequence>
<evidence type="ECO:0000259" key="8">
    <source>
        <dbReference type="Pfam" id="PF01266"/>
    </source>
</evidence>
<protein>
    <recommendedName>
        <fullName evidence="3 7">Glycerol-3-phosphate dehydrogenase</fullName>
        <ecNumber evidence="3 7">1.1.5.3</ecNumber>
    </recommendedName>
</protein>
<name>A0AAV5FQV8_ELECO</name>
<keyword evidence="10" id="KW-1185">Reference proteome</keyword>
<dbReference type="EC" id="1.1.5.3" evidence="3 7"/>
<evidence type="ECO:0000256" key="2">
    <source>
        <dbReference type="ARBA" id="ARBA00007330"/>
    </source>
</evidence>
<dbReference type="Gene3D" id="3.50.50.60">
    <property type="entry name" value="FAD/NAD(P)-binding domain"/>
    <property type="match status" value="1"/>
</dbReference>
<dbReference type="PRINTS" id="PR01001">
    <property type="entry name" value="FADG3PDH"/>
</dbReference>
<dbReference type="InterPro" id="IPR000447">
    <property type="entry name" value="G3P_DH_FAD-dep"/>
</dbReference>